<comment type="caution">
    <text evidence="1">The sequence shown here is derived from an EMBL/GenBank/DDBJ whole genome shotgun (WGS) entry which is preliminary data.</text>
</comment>
<evidence type="ECO:0000313" key="1">
    <source>
        <dbReference type="EMBL" id="HAF2130666.1"/>
    </source>
</evidence>
<dbReference type="GO" id="GO:0043213">
    <property type="term" value="P:bacteriocin transport"/>
    <property type="evidence" value="ECO:0007669"/>
    <property type="project" value="InterPro"/>
</dbReference>
<name>A0A743SMP5_SALER</name>
<gene>
    <name evidence="1" type="ORF">G9F27_004968</name>
</gene>
<reference evidence="1" key="2">
    <citation type="submission" date="2020-02" db="EMBL/GenBank/DDBJ databases">
        <authorList>
            <consortium name="NCBI Pathogen Detection Project"/>
        </authorList>
    </citation>
    <scope>NUCLEOTIDE SEQUENCE</scope>
    <source>
        <strain evidence="1">MA.CK_00/00001968</strain>
    </source>
</reference>
<dbReference type="InterPro" id="IPR014161">
    <property type="entry name" value="Tol-Pal_TolA"/>
</dbReference>
<proteinExistence type="predicted"/>
<dbReference type="EMBL" id="DAAUQX010000070">
    <property type="protein sequence ID" value="HAF2130666.1"/>
    <property type="molecule type" value="Genomic_DNA"/>
</dbReference>
<dbReference type="Gene3D" id="3.30.1150.10">
    <property type="match status" value="1"/>
</dbReference>
<dbReference type="SUPFAM" id="SSF74653">
    <property type="entry name" value="TolA/TonB C-terminal domain"/>
    <property type="match status" value="1"/>
</dbReference>
<dbReference type="GO" id="GO:0016020">
    <property type="term" value="C:membrane"/>
    <property type="evidence" value="ECO:0007669"/>
    <property type="project" value="InterPro"/>
</dbReference>
<dbReference type="GO" id="GO:0019534">
    <property type="term" value="F:toxin transmembrane transporter activity"/>
    <property type="evidence" value="ECO:0007669"/>
    <property type="project" value="InterPro"/>
</dbReference>
<dbReference type="Pfam" id="PF06519">
    <property type="entry name" value="TolA"/>
    <property type="match status" value="1"/>
</dbReference>
<sequence>MNIQKYLMFIPFCFFYSANSFSSNGATGKEISAYASAIKDSIVVKGGGVFNKYKGKGCIVRLNISRNGAFSFDIVGGSPDLCNQLSVVLGSMNKLPLSPSEAVYQLTKDSSFDFKP</sequence>
<organism evidence="1">
    <name type="scientific">Salmonella enterica</name>
    <name type="common">Salmonella choleraesuis</name>
    <dbReference type="NCBI Taxonomy" id="28901"/>
    <lineage>
        <taxon>Bacteria</taxon>
        <taxon>Pseudomonadati</taxon>
        <taxon>Pseudomonadota</taxon>
        <taxon>Gammaproteobacteria</taxon>
        <taxon>Enterobacterales</taxon>
        <taxon>Enterobacteriaceae</taxon>
        <taxon>Salmonella</taxon>
    </lineage>
</organism>
<dbReference type="AlphaFoldDB" id="A0A743SMP5"/>
<protein>
    <submittedName>
        <fullName evidence="1">Uncharacterized protein</fullName>
    </submittedName>
</protein>
<reference evidence="1" key="1">
    <citation type="journal article" date="2018" name="Genome Biol.">
        <title>SKESA: strategic k-mer extension for scrupulous assemblies.</title>
        <authorList>
            <person name="Souvorov A."/>
            <person name="Agarwala R."/>
            <person name="Lipman D.J."/>
        </authorList>
    </citation>
    <scope>NUCLEOTIDE SEQUENCE</scope>
    <source>
        <strain evidence="1">MA.CK_00/00001968</strain>
    </source>
</reference>
<accession>A0A743SMP5</accession>